<organism evidence="2 3">
    <name type="scientific">Rhipicephalus sanguineus</name>
    <name type="common">Brown dog tick</name>
    <name type="synonym">Ixodes sanguineus</name>
    <dbReference type="NCBI Taxonomy" id="34632"/>
    <lineage>
        <taxon>Eukaryota</taxon>
        <taxon>Metazoa</taxon>
        <taxon>Ecdysozoa</taxon>
        <taxon>Arthropoda</taxon>
        <taxon>Chelicerata</taxon>
        <taxon>Arachnida</taxon>
        <taxon>Acari</taxon>
        <taxon>Parasitiformes</taxon>
        <taxon>Ixodida</taxon>
        <taxon>Ixodoidea</taxon>
        <taxon>Ixodidae</taxon>
        <taxon>Rhipicephalinae</taxon>
        <taxon>Rhipicephalus</taxon>
        <taxon>Rhipicephalus</taxon>
    </lineage>
</organism>
<proteinExistence type="predicted"/>
<feature type="region of interest" description="Disordered" evidence="1">
    <location>
        <begin position="66"/>
        <end position="200"/>
    </location>
</feature>
<feature type="compositionally biased region" description="Low complexity" evidence="1">
    <location>
        <begin position="160"/>
        <end position="176"/>
    </location>
</feature>
<dbReference type="Proteomes" id="UP000821837">
    <property type="component" value="Unassembled WGS sequence"/>
</dbReference>
<sequence>MSGEPSSASWRSARLAAKRAKVKRVDEDGATLSKPSVEVDAFVTTSGCQSTVKKRNVTCKSMRVAHPANELKTVPGDEVGENTRTKRRDRTQRVSRPLEDVEKPKRGRNKTTSTETTPKREQAVATKSPATAKRQRARAELASRETSRQAKRIRRRWRSTSRSSEASQGVASSSGSNHTAEDIASDTDITTPEQEDDTLPTPLVVEVETKLHIQPKPPAVEGTMHQDSFWTDSDISVNVKKCTLQHGVRGV</sequence>
<feature type="compositionally biased region" description="Basic residues" evidence="1">
    <location>
        <begin position="149"/>
        <end position="159"/>
    </location>
</feature>
<keyword evidence="3" id="KW-1185">Reference proteome</keyword>
<reference evidence="2" key="1">
    <citation type="journal article" date="2020" name="Cell">
        <title>Large-Scale Comparative Analyses of Tick Genomes Elucidate Their Genetic Diversity and Vector Capacities.</title>
        <authorList>
            <consortium name="Tick Genome and Microbiome Consortium (TIGMIC)"/>
            <person name="Jia N."/>
            <person name="Wang J."/>
            <person name="Shi W."/>
            <person name="Du L."/>
            <person name="Sun Y."/>
            <person name="Zhan W."/>
            <person name="Jiang J.F."/>
            <person name="Wang Q."/>
            <person name="Zhang B."/>
            <person name="Ji P."/>
            <person name="Bell-Sakyi L."/>
            <person name="Cui X.M."/>
            <person name="Yuan T.T."/>
            <person name="Jiang B.G."/>
            <person name="Yang W.F."/>
            <person name="Lam T.T."/>
            <person name="Chang Q.C."/>
            <person name="Ding S.J."/>
            <person name="Wang X.J."/>
            <person name="Zhu J.G."/>
            <person name="Ruan X.D."/>
            <person name="Zhao L."/>
            <person name="Wei J.T."/>
            <person name="Ye R.Z."/>
            <person name="Que T.C."/>
            <person name="Du C.H."/>
            <person name="Zhou Y.H."/>
            <person name="Cheng J.X."/>
            <person name="Dai P.F."/>
            <person name="Guo W.B."/>
            <person name="Han X.H."/>
            <person name="Huang E.J."/>
            <person name="Li L.F."/>
            <person name="Wei W."/>
            <person name="Gao Y.C."/>
            <person name="Liu J.Z."/>
            <person name="Shao H.Z."/>
            <person name="Wang X."/>
            <person name="Wang C.C."/>
            <person name="Yang T.C."/>
            <person name="Huo Q.B."/>
            <person name="Li W."/>
            <person name="Chen H.Y."/>
            <person name="Chen S.E."/>
            <person name="Zhou L.G."/>
            <person name="Ni X.B."/>
            <person name="Tian J.H."/>
            <person name="Sheng Y."/>
            <person name="Liu T."/>
            <person name="Pan Y.S."/>
            <person name="Xia L.Y."/>
            <person name="Li J."/>
            <person name="Zhao F."/>
            <person name="Cao W.C."/>
        </authorList>
    </citation>
    <scope>NUCLEOTIDE SEQUENCE</scope>
    <source>
        <strain evidence="2">Rsan-2018</strain>
    </source>
</reference>
<evidence type="ECO:0000256" key="1">
    <source>
        <dbReference type="SAM" id="MobiDB-lite"/>
    </source>
</evidence>
<gene>
    <name evidence="2" type="ORF">HPB52_019298</name>
</gene>
<dbReference type="EMBL" id="JABSTV010001255">
    <property type="protein sequence ID" value="KAH7936157.1"/>
    <property type="molecule type" value="Genomic_DNA"/>
</dbReference>
<protein>
    <submittedName>
        <fullName evidence="2">Uncharacterized protein</fullName>
    </submittedName>
</protein>
<feature type="compositionally biased region" description="Basic and acidic residues" evidence="1">
    <location>
        <begin position="137"/>
        <end position="148"/>
    </location>
</feature>
<dbReference type="AlphaFoldDB" id="A0A9D4PDS5"/>
<name>A0A9D4PDS5_RHISA</name>
<evidence type="ECO:0000313" key="2">
    <source>
        <dbReference type="EMBL" id="KAH7936157.1"/>
    </source>
</evidence>
<accession>A0A9D4PDS5</accession>
<reference evidence="2" key="2">
    <citation type="submission" date="2021-09" db="EMBL/GenBank/DDBJ databases">
        <authorList>
            <person name="Jia N."/>
            <person name="Wang J."/>
            <person name="Shi W."/>
            <person name="Du L."/>
            <person name="Sun Y."/>
            <person name="Zhan W."/>
            <person name="Jiang J."/>
            <person name="Wang Q."/>
            <person name="Zhang B."/>
            <person name="Ji P."/>
            <person name="Sakyi L.B."/>
            <person name="Cui X."/>
            <person name="Yuan T."/>
            <person name="Jiang B."/>
            <person name="Yang W."/>
            <person name="Lam T.T.-Y."/>
            <person name="Chang Q."/>
            <person name="Ding S."/>
            <person name="Wang X."/>
            <person name="Zhu J."/>
            <person name="Ruan X."/>
            <person name="Zhao L."/>
            <person name="Wei J."/>
            <person name="Que T."/>
            <person name="Du C."/>
            <person name="Cheng J."/>
            <person name="Dai P."/>
            <person name="Han X."/>
            <person name="Huang E."/>
            <person name="Gao Y."/>
            <person name="Liu J."/>
            <person name="Shao H."/>
            <person name="Ye R."/>
            <person name="Li L."/>
            <person name="Wei W."/>
            <person name="Wang X."/>
            <person name="Wang C."/>
            <person name="Huo Q."/>
            <person name="Li W."/>
            <person name="Guo W."/>
            <person name="Chen H."/>
            <person name="Chen S."/>
            <person name="Zhou L."/>
            <person name="Zhou L."/>
            <person name="Ni X."/>
            <person name="Tian J."/>
            <person name="Zhou Y."/>
            <person name="Sheng Y."/>
            <person name="Liu T."/>
            <person name="Pan Y."/>
            <person name="Xia L."/>
            <person name="Li J."/>
            <person name="Zhao F."/>
            <person name="Cao W."/>
        </authorList>
    </citation>
    <scope>NUCLEOTIDE SEQUENCE</scope>
    <source>
        <strain evidence="2">Rsan-2018</strain>
        <tissue evidence="2">Larvae</tissue>
    </source>
</reference>
<comment type="caution">
    <text evidence="2">The sequence shown here is derived from an EMBL/GenBank/DDBJ whole genome shotgun (WGS) entry which is preliminary data.</text>
</comment>
<evidence type="ECO:0000313" key="3">
    <source>
        <dbReference type="Proteomes" id="UP000821837"/>
    </source>
</evidence>